<comment type="caution">
    <text evidence="1">The sequence shown here is derived from an EMBL/GenBank/DDBJ whole genome shotgun (WGS) entry which is preliminary data.</text>
</comment>
<sequence length="127" mass="14515">MGSEVTNTSDLCCSLHRAFSPDGDPRRSKPSAFTHYNDSDEFFTSFSRLVLSAERRVSTTYIRKTPPSSFQSPAAKKYFHDAAQWMRRNPGAAFHRIIGIPSSEPHRAEMLRWLAGHRQEMQGVTRR</sequence>
<reference evidence="1" key="1">
    <citation type="submission" date="2021-01" db="EMBL/GenBank/DDBJ databases">
        <title>Whole genome shotgun sequence of Actinoplanes rishiriensis NBRC 108556.</title>
        <authorList>
            <person name="Komaki H."/>
            <person name="Tamura T."/>
        </authorList>
    </citation>
    <scope>NUCLEOTIDE SEQUENCE</scope>
    <source>
        <strain evidence="1">NBRC 108556</strain>
    </source>
</reference>
<dbReference type="Proteomes" id="UP000636960">
    <property type="component" value="Unassembled WGS sequence"/>
</dbReference>
<dbReference type="AlphaFoldDB" id="A0A919JZL4"/>
<evidence type="ECO:0000313" key="2">
    <source>
        <dbReference type="Proteomes" id="UP000636960"/>
    </source>
</evidence>
<protein>
    <submittedName>
        <fullName evidence="1">Uncharacterized protein</fullName>
    </submittedName>
</protein>
<organism evidence="1 2">
    <name type="scientific">Paractinoplanes rishiriensis</name>
    <dbReference type="NCBI Taxonomy" id="1050105"/>
    <lineage>
        <taxon>Bacteria</taxon>
        <taxon>Bacillati</taxon>
        <taxon>Actinomycetota</taxon>
        <taxon>Actinomycetes</taxon>
        <taxon>Micromonosporales</taxon>
        <taxon>Micromonosporaceae</taxon>
        <taxon>Paractinoplanes</taxon>
    </lineage>
</organism>
<proteinExistence type="predicted"/>
<keyword evidence="2" id="KW-1185">Reference proteome</keyword>
<accession>A0A919JZL4</accession>
<gene>
    <name evidence="1" type="ORF">Ari01nite_50830</name>
</gene>
<evidence type="ECO:0000313" key="1">
    <source>
        <dbReference type="EMBL" id="GIE97618.1"/>
    </source>
</evidence>
<name>A0A919JZL4_9ACTN</name>
<dbReference type="EMBL" id="BOMV01000057">
    <property type="protein sequence ID" value="GIE97618.1"/>
    <property type="molecule type" value="Genomic_DNA"/>
</dbReference>
<dbReference type="RefSeq" id="WP_203784664.1">
    <property type="nucleotide sequence ID" value="NZ_BOMV01000057.1"/>
</dbReference>